<dbReference type="AlphaFoldDB" id="A0A1E7EMB4"/>
<reference evidence="2 3" key="1">
    <citation type="submission" date="2016-09" db="EMBL/GenBank/DDBJ databases">
        <title>Extensive genetic diversity and differential bi-allelic expression allows diatom success in the polar Southern Ocean.</title>
        <authorList>
            <consortium name="DOE Joint Genome Institute"/>
            <person name="Mock T."/>
            <person name="Otillar R.P."/>
            <person name="Strauss J."/>
            <person name="Dupont C."/>
            <person name="Frickenhaus S."/>
            <person name="Maumus F."/>
            <person name="Mcmullan M."/>
            <person name="Sanges R."/>
            <person name="Schmutz J."/>
            <person name="Toseland A."/>
            <person name="Valas R."/>
            <person name="Veluchamy A."/>
            <person name="Ward B.J."/>
            <person name="Allen A."/>
            <person name="Barry K."/>
            <person name="Falciatore A."/>
            <person name="Ferrante M."/>
            <person name="Fortunato A.E."/>
            <person name="Gloeckner G."/>
            <person name="Gruber A."/>
            <person name="Hipkin R."/>
            <person name="Janech M."/>
            <person name="Kroth P."/>
            <person name="Leese F."/>
            <person name="Lindquist E."/>
            <person name="Lyon B.R."/>
            <person name="Martin J."/>
            <person name="Mayer C."/>
            <person name="Parker M."/>
            <person name="Quesneville H."/>
            <person name="Raymond J."/>
            <person name="Uhlig C."/>
            <person name="Valentin K.U."/>
            <person name="Worden A.Z."/>
            <person name="Armbrust E.V."/>
            <person name="Bowler C."/>
            <person name="Green B."/>
            <person name="Moulton V."/>
            <person name="Van Oosterhout C."/>
            <person name="Grigoriev I."/>
        </authorList>
    </citation>
    <scope>NUCLEOTIDE SEQUENCE [LARGE SCALE GENOMIC DNA]</scope>
    <source>
        <strain evidence="2 3">CCMP1102</strain>
    </source>
</reference>
<organism evidence="2 3">
    <name type="scientific">Fragilariopsis cylindrus CCMP1102</name>
    <dbReference type="NCBI Taxonomy" id="635003"/>
    <lineage>
        <taxon>Eukaryota</taxon>
        <taxon>Sar</taxon>
        <taxon>Stramenopiles</taxon>
        <taxon>Ochrophyta</taxon>
        <taxon>Bacillariophyta</taxon>
        <taxon>Bacillariophyceae</taxon>
        <taxon>Bacillariophycidae</taxon>
        <taxon>Bacillariales</taxon>
        <taxon>Bacillariaceae</taxon>
        <taxon>Fragilariopsis</taxon>
    </lineage>
</organism>
<gene>
    <name evidence="2" type="ORF">FRACYDRAFT_253687</name>
</gene>
<sequence>MDNNDYKKMIPPGSPTPSQEQYSRYDYDEDHKEYIPEDISIILTNFAYPELITQHYFGKLIKLEIQSDLIDQITKHMEEEEKWFREYYQNRKMYTNWFWLHEKIDNDSNLDSFPYDDDMVYKITTSFKIKCDRLLQMKQWIEDLNDKSVFIEYPINHFICLLLNEMDCFLYSVPFKDLKALVVDSKKELFKTFEIHCQQLVSENYEHDTYDSTLLYDKDQQLHLQRLYYYIEKEENDKDTTETCVATNPTTPTKSTTEEADKKPPAVTESAPPSTDTLPKHKKYKVGSSRKK</sequence>
<evidence type="ECO:0000313" key="3">
    <source>
        <dbReference type="Proteomes" id="UP000095751"/>
    </source>
</evidence>
<feature type="compositionally biased region" description="Basic residues" evidence="1">
    <location>
        <begin position="280"/>
        <end position="292"/>
    </location>
</feature>
<keyword evidence="3" id="KW-1185">Reference proteome</keyword>
<proteinExistence type="predicted"/>
<accession>A0A1E7EMB4</accession>
<protein>
    <submittedName>
        <fullName evidence="2">Uncharacterized protein</fullName>
    </submittedName>
</protein>
<evidence type="ECO:0000313" key="2">
    <source>
        <dbReference type="EMBL" id="OEU06723.1"/>
    </source>
</evidence>
<dbReference type="InParanoid" id="A0A1E7EMB4"/>
<dbReference type="Proteomes" id="UP000095751">
    <property type="component" value="Unassembled WGS sequence"/>
</dbReference>
<dbReference type="KEGG" id="fcy:FRACYDRAFT_253687"/>
<feature type="region of interest" description="Disordered" evidence="1">
    <location>
        <begin position="240"/>
        <end position="292"/>
    </location>
</feature>
<feature type="region of interest" description="Disordered" evidence="1">
    <location>
        <begin position="1"/>
        <end position="23"/>
    </location>
</feature>
<name>A0A1E7EMB4_9STRA</name>
<evidence type="ECO:0000256" key="1">
    <source>
        <dbReference type="SAM" id="MobiDB-lite"/>
    </source>
</evidence>
<dbReference type="EMBL" id="KV784401">
    <property type="protein sequence ID" value="OEU06723.1"/>
    <property type="molecule type" value="Genomic_DNA"/>
</dbReference>